<comment type="similarity">
    <text evidence="2 7 8">Belongs to the peptidase C12 family.</text>
</comment>
<reference evidence="10 11" key="1">
    <citation type="submission" date="2016-07" db="EMBL/GenBank/DDBJ databases">
        <title>Pervasive Adenine N6-methylation of Active Genes in Fungi.</title>
        <authorList>
            <consortium name="DOE Joint Genome Institute"/>
            <person name="Mondo S.J."/>
            <person name="Dannebaum R.O."/>
            <person name="Kuo R.C."/>
            <person name="Labutti K."/>
            <person name="Haridas S."/>
            <person name="Kuo A."/>
            <person name="Salamov A."/>
            <person name="Ahrendt S.R."/>
            <person name="Lipzen A."/>
            <person name="Sullivan W."/>
            <person name="Andreopoulos W.B."/>
            <person name="Clum A."/>
            <person name="Lindquist E."/>
            <person name="Daum C."/>
            <person name="Ramamoorthy G.K."/>
            <person name="Gryganskyi A."/>
            <person name="Culley D."/>
            <person name="Magnuson J.K."/>
            <person name="James T.Y."/>
            <person name="O'Malley M.A."/>
            <person name="Stajich J.E."/>
            <person name="Spatafora J.W."/>
            <person name="Visel A."/>
            <person name="Grigoriev I.V."/>
        </authorList>
    </citation>
    <scope>NUCLEOTIDE SEQUENCE [LARGE SCALE GENOMIC DNA]</scope>
    <source>
        <strain evidence="10 11">NRRL 2496</strain>
    </source>
</reference>
<evidence type="ECO:0000259" key="9">
    <source>
        <dbReference type="PROSITE" id="PS52048"/>
    </source>
</evidence>
<dbReference type="InterPro" id="IPR038765">
    <property type="entry name" value="Papain-like_cys_pep_sf"/>
</dbReference>
<evidence type="ECO:0000256" key="1">
    <source>
        <dbReference type="ARBA" id="ARBA00000707"/>
    </source>
</evidence>
<dbReference type="InterPro" id="IPR001578">
    <property type="entry name" value="Peptidase_C12_UCH"/>
</dbReference>
<feature type="domain" description="UCH catalytic" evidence="9">
    <location>
        <begin position="13"/>
        <end position="223"/>
    </location>
</feature>
<dbReference type="EC" id="3.4.19.12" evidence="8"/>
<dbReference type="InParanoid" id="A0A1X2H3M4"/>
<keyword evidence="5 8" id="KW-0378">Hydrolase</keyword>
<evidence type="ECO:0000256" key="3">
    <source>
        <dbReference type="ARBA" id="ARBA00022670"/>
    </source>
</evidence>
<evidence type="ECO:0000256" key="2">
    <source>
        <dbReference type="ARBA" id="ARBA00009326"/>
    </source>
</evidence>
<dbReference type="PANTHER" id="PTHR10589:SF16">
    <property type="entry name" value="UBIQUITIN CARBOXYL-TERMINAL HYDROLASE ISOZYME L5"/>
    <property type="match status" value="1"/>
</dbReference>
<keyword evidence="3 8" id="KW-0645">Protease</keyword>
<keyword evidence="4 8" id="KW-0833">Ubl conjugation pathway</keyword>
<gene>
    <name evidence="10" type="ORF">BCR43DRAFT_362407</name>
</gene>
<dbReference type="GO" id="GO:0005737">
    <property type="term" value="C:cytoplasm"/>
    <property type="evidence" value="ECO:0007669"/>
    <property type="project" value="TreeGrafter"/>
</dbReference>
<evidence type="ECO:0000256" key="7">
    <source>
        <dbReference type="PROSITE-ProRule" id="PRU01393"/>
    </source>
</evidence>
<dbReference type="AlphaFoldDB" id="A0A1X2H3M4"/>
<dbReference type="Pfam" id="PF01088">
    <property type="entry name" value="Peptidase_C12"/>
    <property type="match status" value="1"/>
</dbReference>
<dbReference type="GO" id="GO:0006511">
    <property type="term" value="P:ubiquitin-dependent protein catabolic process"/>
    <property type="evidence" value="ECO:0007669"/>
    <property type="project" value="UniProtKB-UniRule"/>
</dbReference>
<dbReference type="SUPFAM" id="SSF54001">
    <property type="entry name" value="Cysteine proteinases"/>
    <property type="match status" value="1"/>
</dbReference>
<proteinExistence type="inferred from homology"/>
<sequence length="299" mass="34306">MSRDTAAGLTDQPWLFIEPDPASLTTLCTELGVSGVQIEQLSSMDESILRDMRPVYGLILLVRHKPERALRDDSVTPNSDIFFANQVVPEAYGLYAILHVLMNGEHVDPVDIGPQLSNFKDFTAEFPPMLKGLSVTNSKELKGAHNNVARRLPNEEDTVSCHSITYIPFGGYLWELDGFKRGPLRLAPCTTATWFETARLEIQRKIDIYQRQQIPISVWTVIQDRRLVYQRRLFMRHHLKTVIEQRLDACDPDWRSDIRADQWEDEYAHAMDNVNASAMYAVKRQCDAMALDPYNCHRQ</sequence>
<dbReference type="PRINTS" id="PR00707">
    <property type="entry name" value="UBCTHYDRLASE"/>
</dbReference>
<accession>A0A1X2H3M4</accession>
<dbReference type="GO" id="GO:0004843">
    <property type="term" value="F:cysteine-type deubiquitinase activity"/>
    <property type="evidence" value="ECO:0007669"/>
    <property type="project" value="UniProtKB-EC"/>
</dbReference>
<dbReference type="STRING" id="13706.A0A1X2H3M4"/>
<name>A0A1X2H3M4_SYNRA</name>
<dbReference type="GO" id="GO:0016579">
    <property type="term" value="P:protein deubiquitination"/>
    <property type="evidence" value="ECO:0007669"/>
    <property type="project" value="TreeGrafter"/>
</dbReference>
<dbReference type="Gene3D" id="3.40.532.10">
    <property type="entry name" value="Peptidase C12, ubiquitin carboxyl-terminal hydrolase"/>
    <property type="match status" value="1"/>
</dbReference>
<comment type="catalytic activity">
    <reaction evidence="1 8">
        <text>Thiol-dependent hydrolysis of ester, thioester, amide, peptide and isopeptide bonds formed by the C-terminal Gly of ubiquitin (a 76-residue protein attached to proteins as an intracellular targeting signal).</text>
        <dbReference type="EC" id="3.4.19.12"/>
    </reaction>
</comment>
<organism evidence="10 11">
    <name type="scientific">Syncephalastrum racemosum</name>
    <name type="common">Filamentous fungus</name>
    <dbReference type="NCBI Taxonomy" id="13706"/>
    <lineage>
        <taxon>Eukaryota</taxon>
        <taxon>Fungi</taxon>
        <taxon>Fungi incertae sedis</taxon>
        <taxon>Mucoromycota</taxon>
        <taxon>Mucoromycotina</taxon>
        <taxon>Mucoromycetes</taxon>
        <taxon>Mucorales</taxon>
        <taxon>Syncephalastraceae</taxon>
        <taxon>Syncephalastrum</taxon>
    </lineage>
</organism>
<dbReference type="EMBL" id="MCGN01000009">
    <property type="protein sequence ID" value="ORY93022.1"/>
    <property type="molecule type" value="Genomic_DNA"/>
</dbReference>
<evidence type="ECO:0000256" key="6">
    <source>
        <dbReference type="ARBA" id="ARBA00022807"/>
    </source>
</evidence>
<dbReference type="PANTHER" id="PTHR10589">
    <property type="entry name" value="UBIQUITIN CARBOXYL-TERMINAL HYDROLASE"/>
    <property type="match status" value="1"/>
</dbReference>
<protein>
    <recommendedName>
        <fullName evidence="8">Ubiquitin carboxyl-terminal hydrolase</fullName>
        <ecNumber evidence="8">3.4.19.12</ecNumber>
    </recommendedName>
</protein>
<evidence type="ECO:0000256" key="8">
    <source>
        <dbReference type="RuleBase" id="RU361215"/>
    </source>
</evidence>
<evidence type="ECO:0000256" key="5">
    <source>
        <dbReference type="ARBA" id="ARBA00022801"/>
    </source>
</evidence>
<evidence type="ECO:0000313" key="11">
    <source>
        <dbReference type="Proteomes" id="UP000242180"/>
    </source>
</evidence>
<dbReference type="PROSITE" id="PS52048">
    <property type="entry name" value="UCH_DOMAIN"/>
    <property type="match status" value="1"/>
</dbReference>
<evidence type="ECO:0000313" key="10">
    <source>
        <dbReference type="EMBL" id="ORY93022.1"/>
    </source>
</evidence>
<dbReference type="OMA" id="EWRISMN"/>
<keyword evidence="11" id="KW-1185">Reference proteome</keyword>
<comment type="caution">
    <text evidence="7">Lacks conserved residue(s) required for the propagation of feature annotation.</text>
</comment>
<dbReference type="InterPro" id="IPR036959">
    <property type="entry name" value="Peptidase_C12_UCH_sf"/>
</dbReference>
<keyword evidence="6 8" id="KW-0788">Thiol protease</keyword>
<dbReference type="OrthoDB" id="1924260at2759"/>
<comment type="caution">
    <text evidence="10">The sequence shown here is derived from an EMBL/GenBank/DDBJ whole genome shotgun (WGS) entry which is preliminary data.</text>
</comment>
<evidence type="ECO:0000256" key="4">
    <source>
        <dbReference type="ARBA" id="ARBA00022786"/>
    </source>
</evidence>
<dbReference type="Proteomes" id="UP000242180">
    <property type="component" value="Unassembled WGS sequence"/>
</dbReference>